<dbReference type="AlphaFoldDB" id="A0A8K0UTJ7"/>
<gene>
    <name evidence="1" type="ORF">BXZ70DRAFT_739091</name>
</gene>
<accession>A0A8K0UTJ7</accession>
<evidence type="ECO:0008006" key="3">
    <source>
        <dbReference type="Google" id="ProtNLM"/>
    </source>
</evidence>
<comment type="caution">
    <text evidence="1">The sequence shown here is derived from an EMBL/GenBank/DDBJ whole genome shotgun (WGS) entry which is preliminary data.</text>
</comment>
<evidence type="ECO:0000313" key="1">
    <source>
        <dbReference type="EMBL" id="KAH8103557.1"/>
    </source>
</evidence>
<evidence type="ECO:0000313" key="2">
    <source>
        <dbReference type="Proteomes" id="UP000813824"/>
    </source>
</evidence>
<keyword evidence="2" id="KW-1185">Reference proteome</keyword>
<organism evidence="1 2">
    <name type="scientific">Cristinia sonorae</name>
    <dbReference type="NCBI Taxonomy" id="1940300"/>
    <lineage>
        <taxon>Eukaryota</taxon>
        <taxon>Fungi</taxon>
        <taxon>Dikarya</taxon>
        <taxon>Basidiomycota</taxon>
        <taxon>Agaricomycotina</taxon>
        <taxon>Agaricomycetes</taxon>
        <taxon>Agaricomycetidae</taxon>
        <taxon>Agaricales</taxon>
        <taxon>Pleurotineae</taxon>
        <taxon>Stephanosporaceae</taxon>
        <taxon>Cristinia</taxon>
    </lineage>
</organism>
<proteinExistence type="predicted"/>
<protein>
    <recommendedName>
        <fullName evidence="3">F-box domain-containing protein</fullName>
    </recommendedName>
</protein>
<reference evidence="1" key="1">
    <citation type="journal article" date="2021" name="New Phytol.">
        <title>Evolutionary innovations through gain and loss of genes in the ectomycorrhizal Boletales.</title>
        <authorList>
            <person name="Wu G."/>
            <person name="Miyauchi S."/>
            <person name="Morin E."/>
            <person name="Kuo A."/>
            <person name="Drula E."/>
            <person name="Varga T."/>
            <person name="Kohler A."/>
            <person name="Feng B."/>
            <person name="Cao Y."/>
            <person name="Lipzen A."/>
            <person name="Daum C."/>
            <person name="Hundley H."/>
            <person name="Pangilinan J."/>
            <person name="Johnson J."/>
            <person name="Barry K."/>
            <person name="LaButti K."/>
            <person name="Ng V."/>
            <person name="Ahrendt S."/>
            <person name="Min B."/>
            <person name="Choi I.G."/>
            <person name="Park H."/>
            <person name="Plett J.M."/>
            <person name="Magnuson J."/>
            <person name="Spatafora J.W."/>
            <person name="Nagy L.G."/>
            <person name="Henrissat B."/>
            <person name="Grigoriev I.V."/>
            <person name="Yang Z.L."/>
            <person name="Xu J."/>
            <person name="Martin F.M."/>
        </authorList>
    </citation>
    <scope>NUCLEOTIDE SEQUENCE</scope>
    <source>
        <strain evidence="1">KKN 215</strain>
    </source>
</reference>
<name>A0A8K0UTJ7_9AGAR</name>
<dbReference type="EMBL" id="JAEVFJ010000007">
    <property type="protein sequence ID" value="KAH8103557.1"/>
    <property type="molecule type" value="Genomic_DNA"/>
</dbReference>
<dbReference type="OrthoDB" id="2788229at2759"/>
<sequence>MLRPELASRVVVATCPGLSRCFVPVLGFRWFGYKQESKLDHGKQKNITTPDQNPQAPIHTPIIMTPSALNAGPPSLPPELVALIINEVHDDKRTLADCTLVSRAWLAPASKHLFREIDIRGRAQFNSFRAFLDSADFPARLVKRLVFGSYHSGAGEPSEEEPPMELDAFALATILEKLPGVEEVTLYEVSILPVRDATQVSALDSWAPRPMKSVSLDLITFNQPIYESLLCSNSGVVAESLMLRELHRILSLFSSVSKLHLEIDFLWMANLTPHALGSRPQLTNLRVQELTLNADACVVDMIRRSGAVTSQNLKTLQCLPYEDCSKDAMQKLLDSSPGLTHLRFVQYHPDGPETNGMPTFSFNLSPNKSIQSIHFEARLIPSPYPVHFATLYLAPWLQTLSTVNPNAIREITFDLRMPTPTSTLPQVGNLRDKVLIEYVFSFPLPPTFQRVLLL</sequence>
<dbReference type="Proteomes" id="UP000813824">
    <property type="component" value="Unassembled WGS sequence"/>
</dbReference>